<dbReference type="RefSeq" id="XP_002999425.1">
    <property type="nucleotide sequence ID" value="XM_002999379.1"/>
</dbReference>
<dbReference type="InParanoid" id="B5FV96"/>
<gene>
    <name evidence="2" type="ORF">KLLA0_F03179g</name>
</gene>
<name>B5FV96_KLULA</name>
<evidence type="ECO:0000256" key="1">
    <source>
        <dbReference type="SAM" id="MobiDB-lite"/>
    </source>
</evidence>
<feature type="compositionally biased region" description="Polar residues" evidence="1">
    <location>
        <begin position="67"/>
        <end position="81"/>
    </location>
</feature>
<reference evidence="2 3" key="1">
    <citation type="journal article" date="2004" name="Nature">
        <title>Genome evolution in yeasts.</title>
        <authorList>
            <consortium name="Genolevures"/>
            <person name="Dujon B."/>
            <person name="Sherman D."/>
            <person name="Fischer G."/>
            <person name="Durrens P."/>
            <person name="Casaregola S."/>
            <person name="Lafontaine I."/>
            <person name="de Montigny J."/>
            <person name="Marck C."/>
            <person name="Neuveglise C."/>
            <person name="Talla E."/>
            <person name="Goffard N."/>
            <person name="Frangeul L."/>
            <person name="Aigle M."/>
            <person name="Anthouard V."/>
            <person name="Babour A."/>
            <person name="Barbe V."/>
            <person name="Barnay S."/>
            <person name="Blanchin S."/>
            <person name="Beckerich J.M."/>
            <person name="Beyne E."/>
            <person name="Bleykasten C."/>
            <person name="Boisrame A."/>
            <person name="Boyer J."/>
            <person name="Cattolico L."/>
            <person name="Confanioleri F."/>
            <person name="de Daruvar A."/>
            <person name="Despons L."/>
            <person name="Fabre E."/>
            <person name="Fairhead C."/>
            <person name="Ferry-Dumazet H."/>
            <person name="Groppi A."/>
            <person name="Hantraye F."/>
            <person name="Hennequin C."/>
            <person name="Jauniaux N."/>
            <person name="Joyet P."/>
            <person name="Kachouri R."/>
            <person name="Kerrest A."/>
            <person name="Koszul R."/>
            <person name="Lemaire M."/>
            <person name="Lesur I."/>
            <person name="Ma L."/>
            <person name="Muller H."/>
            <person name="Nicaud J.M."/>
            <person name="Nikolski M."/>
            <person name="Oztas S."/>
            <person name="Ozier-Kalogeropoulos O."/>
            <person name="Pellenz S."/>
            <person name="Potier S."/>
            <person name="Richard G.F."/>
            <person name="Straub M.L."/>
            <person name="Suleau A."/>
            <person name="Swennene D."/>
            <person name="Tekaia F."/>
            <person name="Wesolowski-Louvel M."/>
            <person name="Westhof E."/>
            <person name="Wirth B."/>
            <person name="Zeniou-Meyer M."/>
            <person name="Zivanovic I."/>
            <person name="Bolotin-Fukuhara M."/>
            <person name="Thierry A."/>
            <person name="Bouchier C."/>
            <person name="Caudron B."/>
            <person name="Scarpelli C."/>
            <person name="Gaillardin C."/>
            <person name="Weissenbach J."/>
            <person name="Wincker P."/>
            <person name="Souciet J.L."/>
        </authorList>
    </citation>
    <scope>NUCLEOTIDE SEQUENCE [LARGE SCALE GENOMIC DNA]</scope>
    <source>
        <strain evidence="3">ATCC 8585 / CBS 2359 / DSM 70799 / NBRC 1267 / NRRL Y-1140 / WM37</strain>
    </source>
</reference>
<feature type="region of interest" description="Disordered" evidence="1">
    <location>
        <begin position="37"/>
        <end position="93"/>
    </location>
</feature>
<keyword evidence="3" id="KW-1185">Reference proteome</keyword>
<evidence type="ECO:0000313" key="2">
    <source>
        <dbReference type="EMBL" id="CAR64391.1"/>
    </source>
</evidence>
<proteinExistence type="predicted"/>
<dbReference type="PaxDb" id="284590-B5FV96"/>
<sequence>MDENDPYGWYLEEPDNSDWETDDTQQIINSEMYTRSLQPEKLPALPPIKEITDDNLKRDRSERSDSKMVTNTTYSNSNSDPPNELHGIKRQRK</sequence>
<evidence type="ECO:0000313" key="3">
    <source>
        <dbReference type="Proteomes" id="UP000000598"/>
    </source>
</evidence>
<dbReference type="Pfam" id="PF17220">
    <property type="entry name" value="DUF5137"/>
    <property type="match status" value="1"/>
</dbReference>
<dbReference type="InterPro" id="IPR033775">
    <property type="entry name" value="DUF5137"/>
</dbReference>
<protein>
    <submittedName>
        <fullName evidence="2">KLLA0F03179p</fullName>
    </submittedName>
</protein>
<feature type="compositionally biased region" description="Basic and acidic residues" evidence="1">
    <location>
        <begin position="50"/>
        <end position="66"/>
    </location>
</feature>
<dbReference type="KEGG" id="kla:KLLA0_F03179g"/>
<dbReference type="HOGENOM" id="CLU_2400001_0_0_1"/>
<dbReference type="GeneID" id="9487423"/>
<accession>B5FV96</accession>
<dbReference type="Proteomes" id="UP000000598">
    <property type="component" value="Chromosome F"/>
</dbReference>
<dbReference type="AlphaFoldDB" id="B5FV96"/>
<organism evidence="2 3">
    <name type="scientific">Kluyveromyces lactis (strain ATCC 8585 / CBS 2359 / DSM 70799 / NBRC 1267 / NRRL Y-1140 / WM37)</name>
    <name type="common">Yeast</name>
    <name type="synonym">Candida sphaerica</name>
    <dbReference type="NCBI Taxonomy" id="284590"/>
    <lineage>
        <taxon>Eukaryota</taxon>
        <taxon>Fungi</taxon>
        <taxon>Dikarya</taxon>
        <taxon>Ascomycota</taxon>
        <taxon>Saccharomycotina</taxon>
        <taxon>Saccharomycetes</taxon>
        <taxon>Saccharomycetales</taxon>
        <taxon>Saccharomycetaceae</taxon>
        <taxon>Kluyveromyces</taxon>
    </lineage>
</organism>
<dbReference type="EMBL" id="CR382126">
    <property type="protein sequence ID" value="CAR64391.1"/>
    <property type="molecule type" value="Genomic_DNA"/>
</dbReference>
<feature type="region of interest" description="Disordered" evidence="1">
    <location>
        <begin position="1"/>
        <end position="20"/>
    </location>
</feature>